<keyword evidence="6" id="KW-0808">Transferase</keyword>
<dbReference type="FunFam" id="3.40.640.10:FF:000089">
    <property type="entry name" value="Aminotransferase, DegT/DnrJ/EryC1/StrS family"/>
    <property type="match status" value="1"/>
</dbReference>
<gene>
    <name evidence="6" type="ORF">EI684_14265</name>
</gene>
<dbReference type="InterPro" id="IPR000653">
    <property type="entry name" value="DegT/StrS_aminotransferase"/>
</dbReference>
<dbReference type="CDD" id="cd00616">
    <property type="entry name" value="AHBA_syn"/>
    <property type="match status" value="1"/>
</dbReference>
<dbReference type="GO" id="GO:0000271">
    <property type="term" value="P:polysaccharide biosynthetic process"/>
    <property type="evidence" value="ECO:0007669"/>
    <property type="project" value="TreeGrafter"/>
</dbReference>
<evidence type="ECO:0000313" key="7">
    <source>
        <dbReference type="Proteomes" id="UP000280307"/>
    </source>
</evidence>
<feature type="modified residue" description="N6-(pyridoxal phosphate)lysine" evidence="4">
    <location>
        <position position="185"/>
    </location>
</feature>
<dbReference type="Pfam" id="PF01041">
    <property type="entry name" value="DegT_DnrJ_EryC1"/>
    <property type="match status" value="1"/>
</dbReference>
<sequence>MIPLVDLKSQYLSLKAEIDQAVLAVLASSQFVLGQEVATFEDQFAAYTQTRYAVAVNSGTSALHLALLAADIGPGDEVITTPHTFIATVAAIAYSGATPVLVDIEPRSFTLDPTQLAAHLTPRTKALLPVHLYGQAADMTAIMAFAQQHGLVVIEDAAQAHGATYHGQRVGSIGLLGCFSFYPGKNLGAYGEGGAITTNDPELARKLRMLRDWGAEQRYHHTLKGFNYRMDAIQGAVLRVKLAYLAQWTRARQAVAARYAAALPALGLRTPEVLAGRSHVYHVYAIRVAQRDQLQAFLHTQGVATGIHYPIPVHLQEAFAELGHQPGAFPQSEAAAREVLSLPIYPELRPEQQDQVIAALAAWARQSSEA</sequence>
<protein>
    <submittedName>
        <fullName evidence="6">DegT/DnrJ/EryC1/StrS family aminotransferase</fullName>
    </submittedName>
</protein>
<feature type="active site" description="Proton acceptor" evidence="3">
    <location>
        <position position="185"/>
    </location>
</feature>
<dbReference type="PANTHER" id="PTHR30244:SF36">
    <property type="entry name" value="3-OXO-GLUCOSE-6-PHOSPHATE:GLUTAMATE AMINOTRANSFERASE"/>
    <property type="match status" value="1"/>
</dbReference>
<organism evidence="6 7">
    <name type="scientific">Candidatus Viridilinea halotolerans</name>
    <dbReference type="NCBI Taxonomy" id="2491704"/>
    <lineage>
        <taxon>Bacteria</taxon>
        <taxon>Bacillati</taxon>
        <taxon>Chloroflexota</taxon>
        <taxon>Chloroflexia</taxon>
        <taxon>Chloroflexales</taxon>
        <taxon>Chloroflexineae</taxon>
        <taxon>Oscillochloridaceae</taxon>
        <taxon>Candidatus Viridilinea</taxon>
    </lineage>
</organism>
<dbReference type="GO" id="GO:0030170">
    <property type="term" value="F:pyridoxal phosphate binding"/>
    <property type="evidence" value="ECO:0007669"/>
    <property type="project" value="UniProtKB-ARBA"/>
</dbReference>
<evidence type="ECO:0000256" key="3">
    <source>
        <dbReference type="PIRSR" id="PIRSR000390-1"/>
    </source>
</evidence>
<dbReference type="InterPro" id="IPR015424">
    <property type="entry name" value="PyrdxlP-dep_Trfase"/>
</dbReference>
<evidence type="ECO:0000256" key="1">
    <source>
        <dbReference type="ARBA" id="ARBA00022898"/>
    </source>
</evidence>
<proteinExistence type="inferred from homology"/>
<dbReference type="PIRSF" id="PIRSF000390">
    <property type="entry name" value="PLP_StrS"/>
    <property type="match status" value="1"/>
</dbReference>
<dbReference type="GO" id="GO:0008483">
    <property type="term" value="F:transaminase activity"/>
    <property type="evidence" value="ECO:0007669"/>
    <property type="project" value="UniProtKB-KW"/>
</dbReference>
<dbReference type="Proteomes" id="UP000280307">
    <property type="component" value="Unassembled WGS sequence"/>
</dbReference>
<comment type="caution">
    <text evidence="6">The sequence shown here is derived from an EMBL/GenBank/DDBJ whole genome shotgun (WGS) entry which is preliminary data.</text>
</comment>
<keyword evidence="6" id="KW-0032">Aminotransferase</keyword>
<name>A0A426TWY6_9CHLR</name>
<keyword evidence="1 4" id="KW-0663">Pyridoxal phosphate</keyword>
<dbReference type="AlphaFoldDB" id="A0A426TWY6"/>
<dbReference type="Gene3D" id="3.40.640.10">
    <property type="entry name" value="Type I PLP-dependent aspartate aminotransferase-like (Major domain)"/>
    <property type="match status" value="1"/>
</dbReference>
<dbReference type="PANTHER" id="PTHR30244">
    <property type="entry name" value="TRANSAMINASE"/>
    <property type="match status" value="1"/>
</dbReference>
<evidence type="ECO:0000256" key="5">
    <source>
        <dbReference type="RuleBase" id="RU004508"/>
    </source>
</evidence>
<dbReference type="InterPro" id="IPR015421">
    <property type="entry name" value="PyrdxlP-dep_Trfase_major"/>
</dbReference>
<accession>A0A426TWY6</accession>
<evidence type="ECO:0000313" key="6">
    <source>
        <dbReference type="EMBL" id="RRR69944.1"/>
    </source>
</evidence>
<reference evidence="6 7" key="1">
    <citation type="submission" date="2018-12" db="EMBL/GenBank/DDBJ databases">
        <title>Genome Sequence of Candidatus Viridilinea halotolerans isolated from saline sulfide-rich spring.</title>
        <authorList>
            <person name="Grouzdev D.S."/>
            <person name="Burganskaya E.I."/>
            <person name="Krutkina M.S."/>
            <person name="Sukhacheva M.V."/>
            <person name="Gorlenko V.M."/>
        </authorList>
    </citation>
    <scope>NUCLEOTIDE SEQUENCE [LARGE SCALE GENOMIC DNA]</scope>
    <source>
        <strain evidence="6">Chok-6</strain>
    </source>
</reference>
<comment type="similarity">
    <text evidence="2 5">Belongs to the DegT/DnrJ/EryC1 family.</text>
</comment>
<evidence type="ECO:0000256" key="4">
    <source>
        <dbReference type="PIRSR" id="PIRSR000390-2"/>
    </source>
</evidence>
<dbReference type="SUPFAM" id="SSF53383">
    <property type="entry name" value="PLP-dependent transferases"/>
    <property type="match status" value="1"/>
</dbReference>
<dbReference type="InterPro" id="IPR015422">
    <property type="entry name" value="PyrdxlP-dep_Trfase_small"/>
</dbReference>
<evidence type="ECO:0000256" key="2">
    <source>
        <dbReference type="ARBA" id="ARBA00037999"/>
    </source>
</evidence>
<dbReference type="Gene3D" id="3.90.1150.10">
    <property type="entry name" value="Aspartate Aminotransferase, domain 1"/>
    <property type="match status" value="1"/>
</dbReference>
<dbReference type="EMBL" id="RSAS01000571">
    <property type="protein sequence ID" value="RRR69944.1"/>
    <property type="molecule type" value="Genomic_DNA"/>
</dbReference>